<dbReference type="SUPFAM" id="SSF56317">
    <property type="entry name" value="Carbon-nitrogen hydrolase"/>
    <property type="match status" value="1"/>
</dbReference>
<sequence length="242" mass="26053">MRICAVQTKPIKGDIPRNIAIHKKLIELAVANSADIIIFPELSLTGYEPELANALAVSVDTSQLDDFQIISDAAQCTIGLGMPVKNDLGISISMILFQPHTARGMYSKKYLHPDETPFFISGQSSVGLIGAQSNVALAICYELSIPEHSETAVKNGAELYLASVAKSAAGIEKAAQTLADIAKKHSMTVLMSNCIGYCDNFESGGKTSVWTEKGVLAGQLDDKREGFLLYDTQTKEAIAHYL</sequence>
<dbReference type="Pfam" id="PF00795">
    <property type="entry name" value="CN_hydrolase"/>
    <property type="match status" value="1"/>
</dbReference>
<dbReference type="OrthoDB" id="9803818at2"/>
<feature type="domain" description="CN hydrolase" evidence="2">
    <location>
        <begin position="1"/>
        <end position="234"/>
    </location>
</feature>
<dbReference type="KEGG" id="run:DR864_06985"/>
<dbReference type="InterPro" id="IPR036526">
    <property type="entry name" value="C-N_Hydrolase_sf"/>
</dbReference>
<dbReference type="InterPro" id="IPR003010">
    <property type="entry name" value="C-N_Hydrolase"/>
</dbReference>
<evidence type="ECO:0000259" key="2">
    <source>
        <dbReference type="PROSITE" id="PS50263"/>
    </source>
</evidence>
<dbReference type="PANTHER" id="PTHR43674">
    <property type="entry name" value="NITRILASE C965.09-RELATED"/>
    <property type="match status" value="1"/>
</dbReference>
<dbReference type="PANTHER" id="PTHR43674:SF2">
    <property type="entry name" value="BETA-UREIDOPROPIONASE"/>
    <property type="match status" value="1"/>
</dbReference>
<name>A0A344TS25_9BACT</name>
<evidence type="ECO:0000256" key="1">
    <source>
        <dbReference type="ARBA" id="ARBA00022801"/>
    </source>
</evidence>
<accession>A0A344TS25</accession>
<organism evidence="3 4">
    <name type="scientific">Runella rosea</name>
    <dbReference type="NCBI Taxonomy" id="2259595"/>
    <lineage>
        <taxon>Bacteria</taxon>
        <taxon>Pseudomonadati</taxon>
        <taxon>Bacteroidota</taxon>
        <taxon>Cytophagia</taxon>
        <taxon>Cytophagales</taxon>
        <taxon>Spirosomataceae</taxon>
        <taxon>Runella</taxon>
    </lineage>
</organism>
<keyword evidence="1 3" id="KW-0378">Hydrolase</keyword>
<dbReference type="AlphaFoldDB" id="A0A344TS25"/>
<dbReference type="RefSeq" id="WP_114070189.1">
    <property type="nucleotide sequence ID" value="NZ_CP030850.1"/>
</dbReference>
<dbReference type="Proteomes" id="UP000251993">
    <property type="component" value="Chromosome"/>
</dbReference>
<reference evidence="3 4" key="1">
    <citation type="submission" date="2018-07" db="EMBL/GenBank/DDBJ databases">
        <title>Genome sequencing of Runella.</title>
        <authorList>
            <person name="Baek M.-G."/>
            <person name="Yi H."/>
        </authorList>
    </citation>
    <scope>NUCLEOTIDE SEQUENCE [LARGE SCALE GENOMIC DNA]</scope>
    <source>
        <strain evidence="3 4">HYN0085</strain>
    </source>
</reference>
<protein>
    <submittedName>
        <fullName evidence="3">Carbon-nitrogen hydrolase family protein</fullName>
    </submittedName>
</protein>
<evidence type="ECO:0000313" key="4">
    <source>
        <dbReference type="Proteomes" id="UP000251993"/>
    </source>
</evidence>
<evidence type="ECO:0000313" key="3">
    <source>
        <dbReference type="EMBL" id="AXE21446.1"/>
    </source>
</evidence>
<dbReference type="GO" id="GO:0050126">
    <property type="term" value="F:N-carbamoylputrescine amidase activity"/>
    <property type="evidence" value="ECO:0007669"/>
    <property type="project" value="TreeGrafter"/>
</dbReference>
<dbReference type="CDD" id="cd07197">
    <property type="entry name" value="nitrilase"/>
    <property type="match status" value="1"/>
</dbReference>
<dbReference type="InterPro" id="IPR050345">
    <property type="entry name" value="Aliph_Amidase/BUP"/>
</dbReference>
<dbReference type="GO" id="GO:0033388">
    <property type="term" value="P:putrescine biosynthetic process from arginine"/>
    <property type="evidence" value="ECO:0007669"/>
    <property type="project" value="TreeGrafter"/>
</dbReference>
<dbReference type="Gene3D" id="3.60.110.10">
    <property type="entry name" value="Carbon-nitrogen hydrolase"/>
    <property type="match status" value="1"/>
</dbReference>
<keyword evidence="4" id="KW-1185">Reference proteome</keyword>
<dbReference type="PROSITE" id="PS50263">
    <property type="entry name" value="CN_HYDROLASE"/>
    <property type="match status" value="1"/>
</dbReference>
<gene>
    <name evidence="3" type="ORF">DR864_06985</name>
</gene>
<proteinExistence type="predicted"/>
<dbReference type="EMBL" id="CP030850">
    <property type="protein sequence ID" value="AXE21446.1"/>
    <property type="molecule type" value="Genomic_DNA"/>
</dbReference>